<name>A0A8T0PTC4_PANVG</name>
<accession>A0A8T0PTC4</accession>
<dbReference type="Proteomes" id="UP000823388">
    <property type="component" value="Chromosome 7N"/>
</dbReference>
<dbReference type="EMBL" id="CM029050">
    <property type="protein sequence ID" value="KAG2565667.1"/>
    <property type="molecule type" value="Genomic_DNA"/>
</dbReference>
<proteinExistence type="predicted"/>
<organism evidence="1 2">
    <name type="scientific">Panicum virgatum</name>
    <name type="common">Blackwell switchgrass</name>
    <dbReference type="NCBI Taxonomy" id="38727"/>
    <lineage>
        <taxon>Eukaryota</taxon>
        <taxon>Viridiplantae</taxon>
        <taxon>Streptophyta</taxon>
        <taxon>Embryophyta</taxon>
        <taxon>Tracheophyta</taxon>
        <taxon>Spermatophyta</taxon>
        <taxon>Magnoliopsida</taxon>
        <taxon>Liliopsida</taxon>
        <taxon>Poales</taxon>
        <taxon>Poaceae</taxon>
        <taxon>PACMAD clade</taxon>
        <taxon>Panicoideae</taxon>
        <taxon>Panicodae</taxon>
        <taxon>Paniceae</taxon>
        <taxon>Panicinae</taxon>
        <taxon>Panicum</taxon>
        <taxon>Panicum sect. Hiantes</taxon>
    </lineage>
</organism>
<comment type="caution">
    <text evidence="1">The sequence shown here is derived from an EMBL/GenBank/DDBJ whole genome shotgun (WGS) entry which is preliminary data.</text>
</comment>
<dbReference type="AlphaFoldDB" id="A0A8T0PTC4"/>
<gene>
    <name evidence="1" type="ORF">PVAP13_7NG132017</name>
</gene>
<evidence type="ECO:0000313" key="2">
    <source>
        <dbReference type="Proteomes" id="UP000823388"/>
    </source>
</evidence>
<protein>
    <submittedName>
        <fullName evidence="1">Uncharacterized protein</fullName>
    </submittedName>
</protein>
<reference evidence="1" key="1">
    <citation type="submission" date="2020-05" db="EMBL/GenBank/DDBJ databases">
        <title>WGS assembly of Panicum virgatum.</title>
        <authorList>
            <person name="Lovell J.T."/>
            <person name="Jenkins J."/>
            <person name="Shu S."/>
            <person name="Juenger T.E."/>
            <person name="Schmutz J."/>
        </authorList>
    </citation>
    <scope>NUCLEOTIDE SEQUENCE</scope>
    <source>
        <strain evidence="1">AP13</strain>
    </source>
</reference>
<evidence type="ECO:0000313" key="1">
    <source>
        <dbReference type="EMBL" id="KAG2565667.1"/>
    </source>
</evidence>
<sequence length="194" mass="21113">MHSLFLISVSSISFSPTCHLSSPTSLPCSAGKRWHLPSPPLPRSHLPSPSLYRGDLWTFADFHFILAFAINYAANASAFLCPTNGGFLVYWDEANPMTAATSASCSASAVTPSVVLSLSVDAWAAAHGGDSTGCGARWLSIGRDARLQRWLGMGERSVDQHGEPERVAALAIFFVFYSMCRDGWRRDTPLKIYL</sequence>
<keyword evidence="2" id="KW-1185">Reference proteome</keyword>